<proteinExistence type="predicted"/>
<keyword evidence="2" id="KW-0812">Transmembrane</keyword>
<accession>A0A3N6MIB7</accession>
<sequence length="184" mass="20112">MRLTPSWFSPSSNESGEERTKDADPSSSVTIYYDSTATPESSVGVDVEATATNFVPESDEALLAAIEEIPAPVTIDSIVDRLLDQHQQPIETWAAVHEHLYENRLPALDAADVVDFDPDRGTVELPDPEARNGGQLSVSLLGFCLFSFVVVLLFAWMTSVLTALTFTFIVMTLVAWFVPISGFV</sequence>
<organism evidence="3 4">
    <name type="scientific">Natrarchaeobius chitinivorans</name>
    <dbReference type="NCBI Taxonomy" id="1679083"/>
    <lineage>
        <taxon>Archaea</taxon>
        <taxon>Methanobacteriati</taxon>
        <taxon>Methanobacteriota</taxon>
        <taxon>Stenosarchaea group</taxon>
        <taxon>Halobacteria</taxon>
        <taxon>Halobacteriales</taxon>
        <taxon>Natrialbaceae</taxon>
        <taxon>Natrarchaeobius</taxon>
    </lineage>
</organism>
<evidence type="ECO:0000256" key="2">
    <source>
        <dbReference type="SAM" id="Phobius"/>
    </source>
</evidence>
<feature type="region of interest" description="Disordered" evidence="1">
    <location>
        <begin position="1"/>
        <end position="29"/>
    </location>
</feature>
<evidence type="ECO:0000313" key="3">
    <source>
        <dbReference type="EMBL" id="RQG95381.1"/>
    </source>
</evidence>
<protein>
    <submittedName>
        <fullName evidence="3">Uncharacterized protein</fullName>
    </submittedName>
</protein>
<evidence type="ECO:0000313" key="4">
    <source>
        <dbReference type="Proteomes" id="UP000282323"/>
    </source>
</evidence>
<keyword evidence="2" id="KW-1133">Transmembrane helix</keyword>
<dbReference type="RefSeq" id="WP_124195092.1">
    <property type="nucleotide sequence ID" value="NZ_REGA01000005.1"/>
</dbReference>
<dbReference type="OrthoDB" id="186576at2157"/>
<reference evidence="3 4" key="1">
    <citation type="submission" date="2018-10" db="EMBL/GenBank/DDBJ databases">
        <title>Natrarchaeobius chitinivorans gen. nov., sp. nov., and Natrarchaeobius haloalkaliphilus sp. nov., alkaliphilic, chitin-utilizing haloarchaea from hypersaline alkaline lakes.</title>
        <authorList>
            <person name="Sorokin D.Y."/>
            <person name="Elcheninov A.G."/>
            <person name="Kostrikina N.A."/>
            <person name="Bale N.J."/>
            <person name="Sinninghe Damste J.S."/>
            <person name="Khijniak T.V."/>
            <person name="Kublanov I.V."/>
            <person name="Toshchakov S.V."/>
        </authorList>
    </citation>
    <scope>NUCLEOTIDE SEQUENCE [LARGE SCALE GENOMIC DNA]</scope>
    <source>
        <strain evidence="3 4">AArcht4T</strain>
    </source>
</reference>
<keyword evidence="4" id="KW-1185">Reference proteome</keyword>
<feature type="transmembrane region" description="Helical" evidence="2">
    <location>
        <begin position="163"/>
        <end position="183"/>
    </location>
</feature>
<comment type="caution">
    <text evidence="3">The sequence shown here is derived from an EMBL/GenBank/DDBJ whole genome shotgun (WGS) entry which is preliminary data.</text>
</comment>
<evidence type="ECO:0000256" key="1">
    <source>
        <dbReference type="SAM" id="MobiDB-lite"/>
    </source>
</evidence>
<dbReference type="AlphaFoldDB" id="A0A3N6MIB7"/>
<feature type="compositionally biased region" description="Polar residues" evidence="1">
    <location>
        <begin position="1"/>
        <end position="14"/>
    </location>
</feature>
<dbReference type="EMBL" id="REGA01000005">
    <property type="protein sequence ID" value="RQG95381.1"/>
    <property type="molecule type" value="Genomic_DNA"/>
</dbReference>
<dbReference type="Proteomes" id="UP000282323">
    <property type="component" value="Unassembled WGS sequence"/>
</dbReference>
<gene>
    <name evidence="3" type="ORF">EA473_07900</name>
</gene>
<name>A0A3N6MIB7_NATCH</name>
<feature type="transmembrane region" description="Helical" evidence="2">
    <location>
        <begin position="138"/>
        <end position="157"/>
    </location>
</feature>
<keyword evidence="2" id="KW-0472">Membrane</keyword>